<reference evidence="1 2" key="1">
    <citation type="journal article" date="2014" name="G3 (Bethesda)">
        <title>Genome sequence of Candidatus Riesia pediculischaeffi, endosymbiont of chimpanzee lice, and genomic comparison of recently acquired endosymbionts from human and chimpanzee lice.</title>
        <authorList>
            <person name="Boyd B.M."/>
            <person name="Allen J.M."/>
            <person name="de Crecy-Lagard V."/>
            <person name="Reed D.L."/>
        </authorList>
    </citation>
    <scope>NUCLEOTIDE SEQUENCE [LARGE SCALE GENOMIC DNA]</scope>
    <source>
        <strain evidence="1 2">PTSU</strain>
    </source>
</reference>
<protein>
    <submittedName>
        <fullName evidence="1">Uncharacterized protein</fullName>
    </submittedName>
</protein>
<dbReference type="AlphaFoldDB" id="A0A0C1V7K0"/>
<accession>A0A0C1V7K0</accession>
<gene>
    <name evidence="1" type="ORF">P689_122270</name>
</gene>
<evidence type="ECO:0000313" key="1">
    <source>
        <dbReference type="EMBL" id="KIE63788.1"/>
    </source>
</evidence>
<dbReference type="Proteomes" id="UP000054529">
    <property type="component" value="Unassembled WGS sequence"/>
</dbReference>
<name>A0A0C1V7K0_9ENTR</name>
<dbReference type="EMBL" id="AWXV01000004">
    <property type="protein sequence ID" value="KIE63788.1"/>
    <property type="molecule type" value="Genomic_DNA"/>
</dbReference>
<proteinExistence type="predicted"/>
<evidence type="ECO:0000313" key="2">
    <source>
        <dbReference type="Proteomes" id="UP000054529"/>
    </source>
</evidence>
<dbReference type="HOGENOM" id="CLU_3133588_0_0_6"/>
<sequence>MKKFLFLRKHKDHHRKMIFHYLVGKYFMKKIMGAYPEMYILTRIRKDLK</sequence>
<organism evidence="1 2">
    <name type="scientific">Candidatus Riesia pediculischaeffi PTSU</name>
    <dbReference type="NCBI Taxonomy" id="1401651"/>
    <lineage>
        <taxon>Bacteria</taxon>
        <taxon>Pseudomonadati</taxon>
        <taxon>Pseudomonadota</taxon>
        <taxon>Gammaproteobacteria</taxon>
        <taxon>Enterobacterales</taxon>
        <taxon>Enterobacteriaceae</taxon>
        <taxon>Candidatus Riesia</taxon>
    </lineage>
</organism>
<comment type="caution">
    <text evidence="1">The sequence shown here is derived from an EMBL/GenBank/DDBJ whole genome shotgun (WGS) entry which is preliminary data.</text>
</comment>